<gene>
    <name evidence="2" type="ORF">KDU71_08830</name>
</gene>
<name>A0A941F2R2_9BACT</name>
<sequence length="331" mass="38533">MSTAEHQTENELIICKNCDNQFSGKYCSNCGQSVKELERPIRFMIADFMGTIITFDTRLVKTLVTILFKPGRLTLDYIAGKRARYMPPFRFYLFISFVMFLLMSIVTNNSIQYNYDNTKNKVETGKAEITAMVDSVKHSNDSIYVAAREAIKAELDSSQIDSTELDKMDSFIADIENAVEDVDDSDSKYAKTARMIKDYPELYVNKLYQFTSWSLFLFMPIFAFFLWISFFRTRSLYIGHLIFALNIHSFIFTITAIVIAVNIIFKNYSVGWIGYLYFLVPLYQIIGAKRLYHRKWINTFFKMTLVWMMYGFVWLIGLIILATLTFFGLNS</sequence>
<reference evidence="2" key="1">
    <citation type="journal article" date="2018" name="Int. J. Syst. Evol. Microbiol.">
        <title>Carboxylicivirga sediminis sp. nov., isolated from coastal sediment.</title>
        <authorList>
            <person name="Wang F.Q."/>
            <person name="Ren L.H."/>
            <person name="Zou R.J."/>
            <person name="Sun Y.Z."/>
            <person name="Liu X.J."/>
            <person name="Jiang F."/>
            <person name="Liu L.J."/>
        </authorList>
    </citation>
    <scope>NUCLEOTIDE SEQUENCE</scope>
    <source>
        <strain evidence="2">JR1</strain>
    </source>
</reference>
<dbReference type="RefSeq" id="WP_212189782.1">
    <property type="nucleotide sequence ID" value="NZ_JAGTAR010000011.1"/>
</dbReference>
<proteinExistence type="predicted"/>
<feature type="transmembrane region" description="Helical" evidence="1">
    <location>
        <begin position="243"/>
        <end position="265"/>
    </location>
</feature>
<accession>A0A941F2R2</accession>
<dbReference type="EMBL" id="JAGTAR010000011">
    <property type="protein sequence ID" value="MBR8535661.1"/>
    <property type="molecule type" value="Genomic_DNA"/>
</dbReference>
<keyword evidence="1" id="KW-0472">Membrane</keyword>
<feature type="transmembrane region" description="Helical" evidence="1">
    <location>
        <begin position="304"/>
        <end position="329"/>
    </location>
</feature>
<comment type="caution">
    <text evidence="2">The sequence shown here is derived from an EMBL/GenBank/DDBJ whole genome shotgun (WGS) entry which is preliminary data.</text>
</comment>
<dbReference type="Proteomes" id="UP000679220">
    <property type="component" value="Unassembled WGS sequence"/>
</dbReference>
<evidence type="ECO:0000313" key="2">
    <source>
        <dbReference type="EMBL" id="MBR8535661.1"/>
    </source>
</evidence>
<protein>
    <submittedName>
        <fullName evidence="2">DUF3667 domain-containing protein</fullName>
    </submittedName>
</protein>
<feature type="transmembrane region" description="Helical" evidence="1">
    <location>
        <begin position="91"/>
        <end position="111"/>
    </location>
</feature>
<feature type="transmembrane region" description="Helical" evidence="1">
    <location>
        <begin position="210"/>
        <end position="231"/>
    </location>
</feature>
<evidence type="ECO:0000313" key="3">
    <source>
        <dbReference type="Proteomes" id="UP000679220"/>
    </source>
</evidence>
<keyword evidence="3" id="KW-1185">Reference proteome</keyword>
<dbReference type="Pfam" id="PF12412">
    <property type="entry name" value="DUF3667"/>
    <property type="match status" value="1"/>
</dbReference>
<feature type="transmembrane region" description="Helical" evidence="1">
    <location>
        <begin position="271"/>
        <end position="292"/>
    </location>
</feature>
<keyword evidence="1" id="KW-0812">Transmembrane</keyword>
<reference evidence="2" key="2">
    <citation type="submission" date="2021-04" db="EMBL/GenBank/DDBJ databases">
        <authorList>
            <person name="Zhang T."/>
            <person name="Zhang Y."/>
            <person name="Lu D."/>
            <person name="Zuo D."/>
            <person name="Du Z."/>
        </authorList>
    </citation>
    <scope>NUCLEOTIDE SEQUENCE</scope>
    <source>
        <strain evidence="2">JR1</strain>
    </source>
</reference>
<keyword evidence="1" id="KW-1133">Transmembrane helix</keyword>
<dbReference type="InterPro" id="IPR022134">
    <property type="entry name" value="DUF3667"/>
</dbReference>
<organism evidence="2 3">
    <name type="scientific">Carboxylicivirga sediminis</name>
    <dbReference type="NCBI Taxonomy" id="2006564"/>
    <lineage>
        <taxon>Bacteria</taxon>
        <taxon>Pseudomonadati</taxon>
        <taxon>Bacteroidota</taxon>
        <taxon>Bacteroidia</taxon>
        <taxon>Marinilabiliales</taxon>
        <taxon>Marinilabiliaceae</taxon>
        <taxon>Carboxylicivirga</taxon>
    </lineage>
</organism>
<evidence type="ECO:0000256" key="1">
    <source>
        <dbReference type="SAM" id="Phobius"/>
    </source>
</evidence>
<dbReference type="AlphaFoldDB" id="A0A941F2R2"/>